<evidence type="ECO:0008006" key="3">
    <source>
        <dbReference type="Google" id="ProtNLM"/>
    </source>
</evidence>
<gene>
    <name evidence="1" type="ORF">BRPE64_ECDS03020</name>
</gene>
<dbReference type="KEGG" id="buo:BRPE64_ECDS03020"/>
<accession>A0A060PRB7</accession>
<protein>
    <recommendedName>
        <fullName evidence="3">Ribosomal protein S14</fullName>
    </recommendedName>
</protein>
<dbReference type="InterPro" id="IPR021769">
    <property type="entry name" value="DUF3331"/>
</dbReference>
<dbReference type="EMBL" id="AP013062">
    <property type="protein sequence ID" value="BAO94184.1"/>
    <property type="molecule type" value="Genomic_DNA"/>
</dbReference>
<evidence type="ECO:0000313" key="2">
    <source>
        <dbReference type="Proteomes" id="UP000013966"/>
    </source>
</evidence>
<dbReference type="RefSeq" id="WP_160167961.1">
    <property type="nucleotide sequence ID" value="NC_021295.1"/>
</dbReference>
<geneLocation type="plasmid" evidence="1 2">
    <name>p2</name>
</geneLocation>
<reference evidence="1 2" key="1">
    <citation type="journal article" date="2013" name="Genome Announc.">
        <title>Complete Genome Sequence of Burkholderia sp. Strain RPE64, Bacterial Symbiont of the Bean Bug Riptortus pedestris.</title>
        <authorList>
            <person name="Shibata T.F."/>
            <person name="Maeda T."/>
            <person name="Nikoh N."/>
            <person name="Yamaguchi K."/>
            <person name="Oshima K."/>
            <person name="Hattori M."/>
            <person name="Nishiyama T."/>
            <person name="Hasebe M."/>
            <person name="Fukatsu T."/>
            <person name="Kikuchi Y."/>
            <person name="Shigenobu S."/>
        </authorList>
    </citation>
    <scope>NUCLEOTIDE SEQUENCE [LARGE SCALE GENOMIC DNA]</scope>
    <source>
        <plasmid evidence="1 2">p2</plasmid>
    </source>
</reference>
<dbReference type="Pfam" id="PF11811">
    <property type="entry name" value="DUF3331"/>
    <property type="match status" value="1"/>
</dbReference>
<dbReference type="HOGENOM" id="CLU_119403_1_0_4"/>
<dbReference type="OrthoDB" id="9152922at2"/>
<organism evidence="1 2">
    <name type="scientific">Caballeronia insecticola</name>
    <dbReference type="NCBI Taxonomy" id="758793"/>
    <lineage>
        <taxon>Bacteria</taxon>
        <taxon>Pseudomonadati</taxon>
        <taxon>Pseudomonadota</taxon>
        <taxon>Betaproteobacteria</taxon>
        <taxon>Burkholderiales</taxon>
        <taxon>Burkholderiaceae</taxon>
        <taxon>Caballeronia</taxon>
    </lineage>
</organism>
<dbReference type="Proteomes" id="UP000013966">
    <property type="component" value="Plasmid p2"/>
</dbReference>
<reference evidence="1 2" key="2">
    <citation type="journal article" date="2018" name="Int. J. Syst. Evol. Microbiol.">
        <title>Burkholderia insecticola sp. nov., a gut symbiotic bacterium of the bean bug Riptortus pedestris.</title>
        <authorList>
            <person name="Takeshita K."/>
            <person name="Tamaki H."/>
            <person name="Ohbayashi T."/>
            <person name="Meng X.-Y."/>
            <person name="Sone T."/>
            <person name="Mitani Y."/>
            <person name="Peeters C."/>
            <person name="Kikuchi Y."/>
            <person name="Vandamme P."/>
        </authorList>
    </citation>
    <scope>NUCLEOTIDE SEQUENCE [LARGE SCALE GENOMIC DNA]</scope>
    <source>
        <strain evidence="1">RPE64</strain>
        <plasmid evidence="1 2">p2</plasmid>
    </source>
</reference>
<dbReference type="AlphaFoldDB" id="A0A060PRB7"/>
<keyword evidence="2" id="KW-1185">Reference proteome</keyword>
<proteinExistence type="predicted"/>
<evidence type="ECO:0000313" key="1">
    <source>
        <dbReference type="EMBL" id="BAO94184.1"/>
    </source>
</evidence>
<keyword evidence="1" id="KW-0614">Plasmid</keyword>
<name>A0A060PRB7_9BURK</name>
<sequence>MEAQFSAWEQTLKLLAQVSSSDFNGETSRDAGGCSAPHRVLDIPTLRTRERDTSPSALVSILERSSSKEVSLCWRDATLGRYGDQQWILQVSRRKTVCALTGASIQRGDRVYRPRLRGRNPRNATFSILAAAMEQLERGPIRAEVREDGVLAEATHSACIPEQA</sequence>